<sequence>MDARKRLVKRLAVLMVVGLLLTAFLCAALNEGVYANVAGCLALADEKGGSSWLPFDIPIVHDIEFAGLDEGWRVSWEAHLPGDYNRDGKVSVADITPIAMYYGEEVADDPYLRVIDGTHDGVIDIADLTKIAQFYGTKLIQFELLLAEPSQDDWRLEVVVPRANHIVPLVGWPAYEADISVEPNERILLVEILVESSNEHLAGNCEPLPEAL</sequence>
<dbReference type="InterPro" id="IPR018247">
    <property type="entry name" value="EF_Hand_1_Ca_BS"/>
</dbReference>
<dbReference type="Gene3D" id="1.10.1330.10">
    <property type="entry name" value="Dockerin domain"/>
    <property type="match status" value="1"/>
</dbReference>
<accession>A0A420ZB64</accession>
<gene>
    <name evidence="1" type="ORF">DRH29_05415</name>
</gene>
<evidence type="ECO:0000313" key="1">
    <source>
        <dbReference type="EMBL" id="RLC35984.1"/>
    </source>
</evidence>
<dbReference type="InterPro" id="IPR036439">
    <property type="entry name" value="Dockerin_dom_sf"/>
</dbReference>
<dbReference type="AlphaFoldDB" id="A0A420ZB64"/>
<dbReference type="PROSITE" id="PS00018">
    <property type="entry name" value="EF_HAND_1"/>
    <property type="match status" value="1"/>
</dbReference>
<protein>
    <recommendedName>
        <fullName evidence="3">Dockerin domain-containing protein</fullName>
    </recommendedName>
</protein>
<evidence type="ECO:0000313" key="2">
    <source>
        <dbReference type="Proteomes" id="UP000281261"/>
    </source>
</evidence>
<evidence type="ECO:0008006" key="3">
    <source>
        <dbReference type="Google" id="ProtNLM"/>
    </source>
</evidence>
<dbReference type="GO" id="GO:0000272">
    <property type="term" value="P:polysaccharide catabolic process"/>
    <property type="evidence" value="ECO:0007669"/>
    <property type="project" value="InterPro"/>
</dbReference>
<proteinExistence type="predicted"/>
<comment type="caution">
    <text evidence="1">The sequence shown here is derived from an EMBL/GenBank/DDBJ whole genome shotgun (WGS) entry which is preliminary data.</text>
</comment>
<dbReference type="Proteomes" id="UP000281261">
    <property type="component" value="Unassembled WGS sequence"/>
</dbReference>
<dbReference type="SUPFAM" id="SSF63446">
    <property type="entry name" value="Type I dockerin domain"/>
    <property type="match status" value="1"/>
</dbReference>
<reference evidence="1 2" key="1">
    <citation type="submission" date="2018-06" db="EMBL/GenBank/DDBJ databases">
        <title>Extensive metabolic versatility and redundancy in microbially diverse, dynamic hydrothermal sediments.</title>
        <authorList>
            <person name="Dombrowski N."/>
            <person name="Teske A."/>
            <person name="Baker B.J."/>
        </authorList>
    </citation>
    <scope>NUCLEOTIDE SEQUENCE [LARGE SCALE GENOMIC DNA]</scope>
    <source>
        <strain evidence="1">B79_G16</strain>
    </source>
</reference>
<organism evidence="1 2">
    <name type="scientific">candidate division Kazan bacterium</name>
    <dbReference type="NCBI Taxonomy" id="2202143"/>
    <lineage>
        <taxon>Bacteria</taxon>
        <taxon>Bacteria division Kazan-3B-28</taxon>
    </lineage>
</organism>
<name>A0A420ZB64_UNCK3</name>
<dbReference type="EMBL" id="QMNG01000097">
    <property type="protein sequence ID" value="RLC35984.1"/>
    <property type="molecule type" value="Genomic_DNA"/>
</dbReference>